<name>A0ABT9IYL3_9BACL</name>
<sequence length="219" mass="23371">MVTAISMFILALAVSLDGFGVGVMYGLRKIKIPLLSIIIIAICSGAVIFTSMQIGVLLLKVLSPFVAKIIGSLILVSIGIWAIIQMKIQQKNEKEREPVSIVSDEKKTIVHIELKRIGLVIEILKTPVKADVDRSGVISSSEAALLGIALSLDAFGAGIGAALIGFSPLLTSIVIAFASGCFIILGLRIGFIFSEVRWVHRLTVLPGIILIVMGLLKLL</sequence>
<dbReference type="NCBIfam" id="TIGR02840">
    <property type="entry name" value="spore_YtaF"/>
    <property type="match status" value="1"/>
</dbReference>
<feature type="transmembrane region" description="Helical" evidence="5">
    <location>
        <begin position="34"/>
        <end position="59"/>
    </location>
</feature>
<protein>
    <submittedName>
        <fullName evidence="6">Sporulation membrane protein YtaF</fullName>
    </submittedName>
</protein>
<evidence type="ECO:0000256" key="5">
    <source>
        <dbReference type="SAM" id="Phobius"/>
    </source>
</evidence>
<dbReference type="InterPro" id="IPR014205">
    <property type="entry name" value="Spore_YtaF"/>
</dbReference>
<feature type="transmembrane region" description="Helical" evidence="5">
    <location>
        <begin position="170"/>
        <end position="191"/>
    </location>
</feature>
<dbReference type="PANTHER" id="PTHR35529:SF2">
    <property type="entry name" value="SPORULATION PROTEIN YTAF-RELATED"/>
    <property type="match status" value="1"/>
</dbReference>
<dbReference type="Proteomes" id="UP001231941">
    <property type="component" value="Unassembled WGS sequence"/>
</dbReference>
<dbReference type="EMBL" id="JAVAMP010000003">
    <property type="protein sequence ID" value="MDP5274447.1"/>
    <property type="molecule type" value="Genomic_DNA"/>
</dbReference>
<keyword evidence="4 5" id="KW-0472">Membrane</keyword>
<organism evidence="6 7">
    <name type="scientific">Chengkuizengella axinellae</name>
    <dbReference type="NCBI Taxonomy" id="3064388"/>
    <lineage>
        <taxon>Bacteria</taxon>
        <taxon>Bacillati</taxon>
        <taxon>Bacillota</taxon>
        <taxon>Bacilli</taxon>
        <taxon>Bacillales</taxon>
        <taxon>Paenibacillaceae</taxon>
        <taxon>Chengkuizengella</taxon>
    </lineage>
</organism>
<dbReference type="InterPro" id="IPR003810">
    <property type="entry name" value="Mntp/YtaF"/>
</dbReference>
<keyword evidence="1" id="KW-1003">Cell membrane</keyword>
<dbReference type="PANTHER" id="PTHR35529">
    <property type="entry name" value="MANGANESE EFFLUX PUMP MNTP-RELATED"/>
    <property type="match status" value="1"/>
</dbReference>
<evidence type="ECO:0000313" key="6">
    <source>
        <dbReference type="EMBL" id="MDP5274447.1"/>
    </source>
</evidence>
<feature type="transmembrane region" description="Helical" evidence="5">
    <location>
        <begin position="198"/>
        <end position="216"/>
    </location>
</feature>
<feature type="transmembrane region" description="Helical" evidence="5">
    <location>
        <begin position="143"/>
        <end position="164"/>
    </location>
</feature>
<feature type="transmembrane region" description="Helical" evidence="5">
    <location>
        <begin position="65"/>
        <end position="84"/>
    </location>
</feature>
<evidence type="ECO:0000313" key="7">
    <source>
        <dbReference type="Proteomes" id="UP001231941"/>
    </source>
</evidence>
<dbReference type="RefSeq" id="WP_305991757.1">
    <property type="nucleotide sequence ID" value="NZ_JAVAMP010000003.1"/>
</dbReference>
<feature type="transmembrane region" description="Helical" evidence="5">
    <location>
        <begin position="6"/>
        <end position="27"/>
    </location>
</feature>
<evidence type="ECO:0000256" key="4">
    <source>
        <dbReference type="ARBA" id="ARBA00023136"/>
    </source>
</evidence>
<evidence type="ECO:0000256" key="3">
    <source>
        <dbReference type="ARBA" id="ARBA00022989"/>
    </source>
</evidence>
<comment type="caution">
    <text evidence="6">The sequence shown here is derived from an EMBL/GenBank/DDBJ whole genome shotgun (WGS) entry which is preliminary data.</text>
</comment>
<keyword evidence="2 5" id="KW-0812">Transmembrane</keyword>
<evidence type="ECO:0000256" key="2">
    <source>
        <dbReference type="ARBA" id="ARBA00022692"/>
    </source>
</evidence>
<keyword evidence="7" id="KW-1185">Reference proteome</keyword>
<evidence type="ECO:0000256" key="1">
    <source>
        <dbReference type="ARBA" id="ARBA00022475"/>
    </source>
</evidence>
<keyword evidence="3 5" id="KW-1133">Transmembrane helix</keyword>
<reference evidence="6 7" key="1">
    <citation type="submission" date="2023-08" db="EMBL/GenBank/DDBJ databases">
        <authorList>
            <person name="Park J.-S."/>
        </authorList>
    </citation>
    <scope>NUCLEOTIDE SEQUENCE [LARGE SCALE GENOMIC DNA]</scope>
    <source>
        <strain evidence="6 7">2205SS18-9</strain>
    </source>
</reference>
<proteinExistence type="predicted"/>
<gene>
    <name evidence="6" type="primary">ytaF</name>
    <name evidence="6" type="ORF">Q5Y73_10025</name>
</gene>
<accession>A0ABT9IYL3</accession>
<dbReference type="Pfam" id="PF02659">
    <property type="entry name" value="Mntp"/>
    <property type="match status" value="2"/>
</dbReference>